<dbReference type="EMBL" id="KJ173786">
    <property type="protein sequence ID" value="AHL18505.1"/>
    <property type="molecule type" value="Genomic_DNA"/>
</dbReference>
<dbReference type="Proteomes" id="UP000019700">
    <property type="component" value="Genome"/>
</dbReference>
<name>W8NNK0_9CAUD</name>
<keyword evidence="2" id="KW-1185">Reference proteome</keyword>
<evidence type="ECO:0000313" key="1">
    <source>
        <dbReference type="EMBL" id="AHL18505.1"/>
    </source>
</evidence>
<evidence type="ECO:0000313" key="2">
    <source>
        <dbReference type="Proteomes" id="UP000019700"/>
    </source>
</evidence>
<gene>
    <name evidence="1" type="ORF">ISF9_035</name>
</gene>
<proteinExistence type="predicted"/>
<accession>W8NNK0</accession>
<dbReference type="KEGG" id="vg:18938346"/>
<dbReference type="RefSeq" id="YP_009021480.1">
    <property type="nucleotide sequence ID" value="NC_023859.1"/>
</dbReference>
<organism evidence="1 2">
    <name type="scientific">Microbacterium phage vB_MoxS-ISF9</name>
    <dbReference type="NCBI Taxonomy" id="1458670"/>
    <lineage>
        <taxon>Viruses</taxon>
        <taxon>Duplodnaviria</taxon>
        <taxon>Heunggongvirae</taxon>
        <taxon>Uroviricota</taxon>
        <taxon>Caudoviricetes</taxon>
        <taxon>Farahnazvirus</taxon>
        <taxon>Farahnazvirus ISF9</taxon>
    </lineage>
</organism>
<reference evidence="1 2" key="1">
    <citation type="journal article" date="2014" name="Arch. Virol.">
        <title>Complete genome sequence of a novel phage, vB_MoxS-ISF9, infecting methylotrophic Microbacterium: first report of a virulent Microbacterium phage.</title>
        <authorList>
            <person name="Zamani I."/>
            <person name="Bouzari M."/>
            <person name="Emtiazi G."/>
            <person name="Ghasemi S.M."/>
            <person name="Chang H.I."/>
        </authorList>
    </citation>
    <scope>NUCLEOTIDE SEQUENCE [LARGE SCALE GENOMIC DNA]</scope>
</reference>
<protein>
    <submittedName>
        <fullName evidence="1">Uncharacterized protein</fullName>
    </submittedName>
</protein>
<dbReference type="GeneID" id="18938346"/>
<sequence>MTTENDHLCIGHDLCFTMDGGVPVITTREYDNHLSLGDLGAIAEWLGQAWEVLAGEKYKPVRISERGYVADAGEIVEAMYDPTDSVYDDGNGLERDCE</sequence>